<dbReference type="NCBIfam" id="NF004630">
    <property type="entry name" value="PRK05974.1"/>
    <property type="match status" value="1"/>
</dbReference>
<protein>
    <recommendedName>
        <fullName evidence="6">Phosphoribosylformylglycinamidine synthase subunit PurS</fullName>
        <shortName evidence="6">FGAM synthase</shortName>
        <ecNumber evidence="6">6.3.5.3</ecNumber>
    </recommendedName>
    <alternativeName>
        <fullName evidence="6">Formylglycinamide ribonucleotide amidotransferase subunit III</fullName>
        <shortName evidence="6">FGAR amidotransferase III</shortName>
        <shortName evidence="6">FGAR-AT III</shortName>
    </alternativeName>
    <alternativeName>
        <fullName evidence="6">Phosphoribosylformylglycinamidine synthase subunit III</fullName>
    </alternativeName>
</protein>
<dbReference type="EC" id="6.3.5.3" evidence="6"/>
<gene>
    <name evidence="6" type="primary">purS</name>
    <name evidence="7" type="ORF">CQA54_07425</name>
</gene>
<proteinExistence type="inferred from homology"/>
<comment type="pathway">
    <text evidence="6">Purine metabolism; IMP biosynthesis via de novo pathway; 5-amino-1-(5-phospho-D-ribosyl)imidazole from N(2)-formyl-N(1)-(5-phospho-D-ribosyl)glycinamide: step 1/2.</text>
</comment>
<dbReference type="PANTHER" id="PTHR34696">
    <property type="entry name" value="PHOSPHORIBOSYLFORMYLGLYCINAMIDINE SYNTHASE SUBUNIT PURS"/>
    <property type="match status" value="1"/>
</dbReference>
<comment type="function">
    <text evidence="6">Part of the phosphoribosylformylglycinamidine synthase complex involved in the purines biosynthetic pathway. Catalyzes the ATP-dependent conversion of formylglycinamide ribonucleotide (FGAR) and glutamine to yield formylglycinamidine ribonucleotide (FGAM) and glutamate. The FGAM synthase complex is composed of three subunits. PurQ produces an ammonia molecule by converting glutamine to glutamate. PurL transfers the ammonia molecule to FGAR to form FGAM in an ATP-dependent manner. PurS interacts with PurQ and PurL and is thought to assist in the transfer of the ammonia molecule from PurQ to PurL.</text>
</comment>
<organism evidence="7 8">
    <name type="scientific">Helicobacter equorum</name>
    <dbReference type="NCBI Taxonomy" id="361872"/>
    <lineage>
        <taxon>Bacteria</taxon>
        <taxon>Pseudomonadati</taxon>
        <taxon>Campylobacterota</taxon>
        <taxon>Epsilonproteobacteria</taxon>
        <taxon>Campylobacterales</taxon>
        <taxon>Helicobacteraceae</taxon>
        <taxon>Helicobacter</taxon>
    </lineage>
</organism>
<dbReference type="HAMAP" id="MF_01926">
    <property type="entry name" value="PurS"/>
    <property type="match status" value="1"/>
</dbReference>
<evidence type="ECO:0000313" key="7">
    <source>
        <dbReference type="EMBL" id="RDU66298.1"/>
    </source>
</evidence>
<dbReference type="AlphaFoldDB" id="A0A3D8IM41"/>
<keyword evidence="2 6" id="KW-0436">Ligase</keyword>
<comment type="catalytic activity">
    <reaction evidence="6">
        <text>N(2)-formyl-N(1)-(5-phospho-beta-D-ribosyl)glycinamide + L-glutamine + ATP + H2O = 2-formamido-N(1)-(5-O-phospho-beta-D-ribosyl)acetamidine + L-glutamate + ADP + phosphate + H(+)</text>
        <dbReference type="Rhea" id="RHEA:17129"/>
        <dbReference type="ChEBI" id="CHEBI:15377"/>
        <dbReference type="ChEBI" id="CHEBI:15378"/>
        <dbReference type="ChEBI" id="CHEBI:29985"/>
        <dbReference type="ChEBI" id="CHEBI:30616"/>
        <dbReference type="ChEBI" id="CHEBI:43474"/>
        <dbReference type="ChEBI" id="CHEBI:58359"/>
        <dbReference type="ChEBI" id="CHEBI:147286"/>
        <dbReference type="ChEBI" id="CHEBI:147287"/>
        <dbReference type="ChEBI" id="CHEBI:456216"/>
        <dbReference type="EC" id="6.3.5.3"/>
    </reaction>
</comment>
<dbReference type="UniPathway" id="UPA00074">
    <property type="reaction ID" value="UER00128"/>
</dbReference>
<reference evidence="7 8" key="1">
    <citation type="submission" date="2018-04" db="EMBL/GenBank/DDBJ databases">
        <title>Novel Campyloabacter and Helicobacter Species and Strains.</title>
        <authorList>
            <person name="Mannion A.J."/>
            <person name="Shen Z."/>
            <person name="Fox J.G."/>
        </authorList>
    </citation>
    <scope>NUCLEOTIDE SEQUENCE [LARGE SCALE GENOMIC DNA]</scope>
    <source>
        <strain evidence="7 8">MIT 12-6600</strain>
    </source>
</reference>
<dbReference type="EMBL" id="NXLT01000007">
    <property type="protein sequence ID" value="RDU66298.1"/>
    <property type="molecule type" value="Genomic_DNA"/>
</dbReference>
<keyword evidence="1 6" id="KW-0963">Cytoplasm</keyword>
<comment type="similarity">
    <text evidence="6">Belongs to the PurS family.</text>
</comment>
<dbReference type="NCBIfam" id="TIGR00302">
    <property type="entry name" value="phosphoribosylformylglycinamidine synthase subunit PurS"/>
    <property type="match status" value="1"/>
</dbReference>
<dbReference type="GO" id="GO:0005524">
    <property type="term" value="F:ATP binding"/>
    <property type="evidence" value="ECO:0007669"/>
    <property type="project" value="UniProtKB-UniRule"/>
</dbReference>
<evidence type="ECO:0000313" key="8">
    <source>
        <dbReference type="Proteomes" id="UP000256514"/>
    </source>
</evidence>
<evidence type="ECO:0000256" key="4">
    <source>
        <dbReference type="ARBA" id="ARBA00022755"/>
    </source>
</evidence>
<comment type="subunit">
    <text evidence="6">Part of the FGAM synthase complex composed of 1 PurL, 1 PurQ and 2 PurS subunits.</text>
</comment>
<dbReference type="InterPro" id="IPR003850">
    <property type="entry name" value="PurS"/>
</dbReference>
<dbReference type="RefSeq" id="WP_095627622.1">
    <property type="nucleotide sequence ID" value="NZ_NXLT01000007.1"/>
</dbReference>
<dbReference type="Pfam" id="PF02700">
    <property type="entry name" value="PurS"/>
    <property type="match status" value="1"/>
</dbReference>
<dbReference type="GO" id="GO:0006189">
    <property type="term" value="P:'de novo' IMP biosynthetic process"/>
    <property type="evidence" value="ECO:0007669"/>
    <property type="project" value="UniProtKB-UniRule"/>
</dbReference>
<name>A0A3D8IM41_9HELI</name>
<dbReference type="Gene3D" id="3.30.1280.10">
    <property type="entry name" value="Phosphoribosylformylglycinamidine synthase subunit PurS"/>
    <property type="match status" value="1"/>
</dbReference>
<keyword evidence="5 6" id="KW-0067">ATP-binding</keyword>
<keyword evidence="4 6" id="KW-0658">Purine biosynthesis</keyword>
<evidence type="ECO:0000256" key="5">
    <source>
        <dbReference type="ARBA" id="ARBA00022840"/>
    </source>
</evidence>
<keyword evidence="8" id="KW-1185">Reference proteome</keyword>
<accession>A0A3D8IM41</accession>
<dbReference type="GO" id="GO:0005737">
    <property type="term" value="C:cytoplasm"/>
    <property type="evidence" value="ECO:0007669"/>
    <property type="project" value="UniProtKB-SubCell"/>
</dbReference>
<evidence type="ECO:0000256" key="3">
    <source>
        <dbReference type="ARBA" id="ARBA00022741"/>
    </source>
</evidence>
<dbReference type="PANTHER" id="PTHR34696:SF1">
    <property type="entry name" value="PHOSPHORIBOSYLFORMYLGLYCINAMIDINE SYNTHASE SUBUNIT PURS"/>
    <property type="match status" value="1"/>
</dbReference>
<keyword evidence="3 6" id="KW-0547">Nucleotide-binding</keyword>
<dbReference type="Proteomes" id="UP000256514">
    <property type="component" value="Unassembled WGS sequence"/>
</dbReference>
<comment type="subcellular location">
    <subcellularLocation>
        <location evidence="6">Cytoplasm</location>
    </subcellularLocation>
</comment>
<dbReference type="GO" id="GO:0004642">
    <property type="term" value="F:phosphoribosylformylglycinamidine synthase activity"/>
    <property type="evidence" value="ECO:0007669"/>
    <property type="project" value="UniProtKB-UniRule"/>
</dbReference>
<sequence>MEIKALITLKNGVLDPQAKAIHHALLAHNFSDVKSVKMAKEIVLDIDSQDESYAIAQVEKMCQELLANTVIEDFEVMRK</sequence>
<evidence type="ECO:0000256" key="1">
    <source>
        <dbReference type="ARBA" id="ARBA00022490"/>
    </source>
</evidence>
<dbReference type="SUPFAM" id="SSF82697">
    <property type="entry name" value="PurS-like"/>
    <property type="match status" value="1"/>
</dbReference>
<evidence type="ECO:0000256" key="6">
    <source>
        <dbReference type="HAMAP-Rule" id="MF_01926"/>
    </source>
</evidence>
<evidence type="ECO:0000256" key="2">
    <source>
        <dbReference type="ARBA" id="ARBA00022598"/>
    </source>
</evidence>
<comment type="caution">
    <text evidence="7">The sequence shown here is derived from an EMBL/GenBank/DDBJ whole genome shotgun (WGS) entry which is preliminary data.</text>
</comment>
<dbReference type="InterPro" id="IPR036604">
    <property type="entry name" value="PurS-like_sf"/>
</dbReference>
<dbReference type="OrthoDB" id="9799101at2"/>